<keyword evidence="10" id="KW-1185">Reference proteome</keyword>
<evidence type="ECO:0000256" key="8">
    <source>
        <dbReference type="ARBA" id="ARBA00023180"/>
    </source>
</evidence>
<protein>
    <submittedName>
        <fullName evidence="9">Nicalin-1</fullName>
    </submittedName>
</protein>
<evidence type="ECO:0000256" key="7">
    <source>
        <dbReference type="ARBA" id="ARBA00023136"/>
    </source>
</evidence>
<evidence type="ECO:0000256" key="1">
    <source>
        <dbReference type="ARBA" id="ARBA00004389"/>
    </source>
</evidence>
<keyword evidence="4" id="KW-0732">Signal</keyword>
<sequence>MTSPPCHLAATLQPYKHLHHHTCSPSLQAPPCDPFDNQTSSTPIHYPVYFAFEDEDLDKVFADIKRNDAAGQPATATTGGYKLVVSSPAPKKLSSPTITNIQHHQELHSSPLHDLSDRIYRCEDAESNSFLHVPPILYLVVVPYA</sequence>
<keyword evidence="3" id="KW-0812">Transmembrane</keyword>
<evidence type="ECO:0000313" key="10">
    <source>
        <dbReference type="Proteomes" id="UP001151760"/>
    </source>
</evidence>
<comment type="subcellular location">
    <subcellularLocation>
        <location evidence="1">Endoplasmic reticulum membrane</location>
        <topology evidence="1">Single-pass membrane protein</topology>
    </subcellularLocation>
</comment>
<accession>A0ABQ5EV03</accession>
<evidence type="ECO:0000313" key="9">
    <source>
        <dbReference type="EMBL" id="GJT54603.1"/>
    </source>
</evidence>
<reference evidence="9" key="1">
    <citation type="journal article" date="2022" name="Int. J. Mol. Sci.">
        <title>Draft Genome of Tanacetum Coccineum: Genomic Comparison of Closely Related Tanacetum-Family Plants.</title>
        <authorList>
            <person name="Yamashiro T."/>
            <person name="Shiraishi A."/>
            <person name="Nakayama K."/>
            <person name="Satake H."/>
        </authorList>
    </citation>
    <scope>NUCLEOTIDE SEQUENCE</scope>
</reference>
<keyword evidence="6" id="KW-1133">Transmembrane helix</keyword>
<proteinExistence type="inferred from homology"/>
<keyword evidence="5" id="KW-0256">Endoplasmic reticulum</keyword>
<dbReference type="InterPro" id="IPR016574">
    <property type="entry name" value="Nicalin"/>
</dbReference>
<evidence type="ECO:0000256" key="5">
    <source>
        <dbReference type="ARBA" id="ARBA00022824"/>
    </source>
</evidence>
<keyword evidence="7" id="KW-0472">Membrane</keyword>
<comment type="caution">
    <text evidence="9">The sequence shown here is derived from an EMBL/GenBank/DDBJ whole genome shotgun (WGS) entry which is preliminary data.</text>
</comment>
<dbReference type="PANTHER" id="PTHR31826">
    <property type="entry name" value="NICALIN"/>
    <property type="match status" value="1"/>
</dbReference>
<name>A0ABQ5EV03_9ASTR</name>
<gene>
    <name evidence="9" type="ORF">Tco_0989657</name>
</gene>
<evidence type="ECO:0000256" key="4">
    <source>
        <dbReference type="ARBA" id="ARBA00022729"/>
    </source>
</evidence>
<organism evidence="9 10">
    <name type="scientific">Tanacetum coccineum</name>
    <dbReference type="NCBI Taxonomy" id="301880"/>
    <lineage>
        <taxon>Eukaryota</taxon>
        <taxon>Viridiplantae</taxon>
        <taxon>Streptophyta</taxon>
        <taxon>Embryophyta</taxon>
        <taxon>Tracheophyta</taxon>
        <taxon>Spermatophyta</taxon>
        <taxon>Magnoliopsida</taxon>
        <taxon>eudicotyledons</taxon>
        <taxon>Gunneridae</taxon>
        <taxon>Pentapetalae</taxon>
        <taxon>asterids</taxon>
        <taxon>campanulids</taxon>
        <taxon>Asterales</taxon>
        <taxon>Asteraceae</taxon>
        <taxon>Asteroideae</taxon>
        <taxon>Anthemideae</taxon>
        <taxon>Anthemidinae</taxon>
        <taxon>Tanacetum</taxon>
    </lineage>
</organism>
<evidence type="ECO:0000256" key="2">
    <source>
        <dbReference type="ARBA" id="ARBA00007717"/>
    </source>
</evidence>
<comment type="similarity">
    <text evidence="2">Belongs to the nicastrin family.</text>
</comment>
<evidence type="ECO:0000256" key="3">
    <source>
        <dbReference type="ARBA" id="ARBA00022692"/>
    </source>
</evidence>
<reference evidence="9" key="2">
    <citation type="submission" date="2022-01" db="EMBL/GenBank/DDBJ databases">
        <authorList>
            <person name="Yamashiro T."/>
            <person name="Shiraishi A."/>
            <person name="Satake H."/>
            <person name="Nakayama K."/>
        </authorList>
    </citation>
    <scope>NUCLEOTIDE SEQUENCE</scope>
</reference>
<keyword evidence="8" id="KW-0325">Glycoprotein</keyword>
<dbReference type="Proteomes" id="UP001151760">
    <property type="component" value="Unassembled WGS sequence"/>
</dbReference>
<dbReference type="EMBL" id="BQNB010016686">
    <property type="protein sequence ID" value="GJT54603.1"/>
    <property type="molecule type" value="Genomic_DNA"/>
</dbReference>
<evidence type="ECO:0000256" key="6">
    <source>
        <dbReference type="ARBA" id="ARBA00022989"/>
    </source>
</evidence>